<accession>A0A6L6XDZ6</accession>
<name>A0A6L6XDZ6_9FIRM</name>
<organism evidence="1 3">
    <name type="scientific">Roseburia intestinalis</name>
    <dbReference type="NCBI Taxonomy" id="166486"/>
    <lineage>
        <taxon>Bacteria</taxon>
        <taxon>Bacillati</taxon>
        <taxon>Bacillota</taxon>
        <taxon>Clostridia</taxon>
        <taxon>Lachnospirales</taxon>
        <taxon>Lachnospiraceae</taxon>
        <taxon>Roseburia</taxon>
    </lineage>
</organism>
<evidence type="ECO:0000313" key="2">
    <source>
        <dbReference type="EMBL" id="VYU72237.1"/>
    </source>
</evidence>
<evidence type="ECO:0008006" key="4">
    <source>
        <dbReference type="Google" id="ProtNLM"/>
    </source>
</evidence>
<proteinExistence type="predicted"/>
<dbReference type="AlphaFoldDB" id="A0A6L6XDZ6"/>
<dbReference type="EMBL" id="CACRUM010000102">
    <property type="protein sequence ID" value="VYU72237.1"/>
    <property type="molecule type" value="Genomic_DNA"/>
</dbReference>
<sequence>MNYPKPVMKATELEKMGFPREFLLYAFRRKGQTYAWKMNPAKPNSTIVFDTENFEKWRCKIAGSGRW</sequence>
<dbReference type="EMBL" id="WGGT01000004">
    <property type="protein sequence ID" value="MVQ45007.1"/>
    <property type="molecule type" value="Genomic_DNA"/>
</dbReference>
<reference evidence="1 3" key="1">
    <citation type="submission" date="2019-10" db="EMBL/GenBank/DDBJ databases">
        <title>Roseburia spp. ameliorate alcoholic fatty liver via restoration of gut barrier function.</title>
        <authorList>
            <person name="Seo B."/>
            <person name="Ko G."/>
        </authorList>
    </citation>
    <scope>NUCLEOTIDE SEQUENCE [LARGE SCALE GENOMIC DNA]</scope>
    <source>
        <strain evidence="1 3">SNUG30017</strain>
    </source>
</reference>
<evidence type="ECO:0000313" key="3">
    <source>
        <dbReference type="Proteomes" id="UP000479531"/>
    </source>
</evidence>
<reference evidence="2" key="2">
    <citation type="submission" date="2019-11" db="EMBL/GenBank/DDBJ databases">
        <authorList>
            <person name="Feng L."/>
        </authorList>
    </citation>
    <scope>NUCLEOTIDE SEQUENCE</scope>
    <source>
        <strain evidence="2">RintestinalisLFYP67</strain>
    </source>
</reference>
<protein>
    <recommendedName>
        <fullName evidence="4">DNA-binding protein</fullName>
    </recommendedName>
</protein>
<evidence type="ECO:0000313" key="1">
    <source>
        <dbReference type="EMBL" id="MVQ45007.1"/>
    </source>
</evidence>
<dbReference type="Proteomes" id="UP000479531">
    <property type="component" value="Unassembled WGS sequence"/>
</dbReference>
<dbReference type="RefSeq" id="WP_157350148.1">
    <property type="nucleotide sequence ID" value="NZ_CACRUM010000102.1"/>
</dbReference>
<gene>
    <name evidence="1" type="ORF">GCK47_04650</name>
    <name evidence="2" type="ORF">RILFYP67_03141</name>
</gene>